<evidence type="ECO:0000313" key="2">
    <source>
        <dbReference type="Proteomes" id="UP000233837"/>
    </source>
</evidence>
<dbReference type="EMBL" id="KZ502843">
    <property type="protein sequence ID" value="PKU72099.1"/>
    <property type="molecule type" value="Genomic_DNA"/>
</dbReference>
<evidence type="ECO:0000313" key="1">
    <source>
        <dbReference type="EMBL" id="PKU72099.1"/>
    </source>
</evidence>
<keyword evidence="2" id="KW-1185">Reference proteome</keyword>
<reference evidence="1 2" key="2">
    <citation type="journal article" date="2017" name="Nature">
        <title>The Apostasia genome and the evolution of orchids.</title>
        <authorList>
            <person name="Zhang G.Q."/>
            <person name="Liu K.W."/>
            <person name="Li Z."/>
            <person name="Lohaus R."/>
            <person name="Hsiao Y.Y."/>
            <person name="Niu S.C."/>
            <person name="Wang J.Y."/>
            <person name="Lin Y.C."/>
            <person name="Xu Q."/>
            <person name="Chen L.J."/>
            <person name="Yoshida K."/>
            <person name="Fujiwara S."/>
            <person name="Wang Z.W."/>
            <person name="Zhang Y.Q."/>
            <person name="Mitsuda N."/>
            <person name="Wang M."/>
            <person name="Liu G.H."/>
            <person name="Pecoraro L."/>
            <person name="Huang H.X."/>
            <person name="Xiao X.J."/>
            <person name="Lin M."/>
            <person name="Wu X.Y."/>
            <person name="Wu W.L."/>
            <person name="Chen Y.Y."/>
            <person name="Chang S.B."/>
            <person name="Sakamoto S."/>
            <person name="Ohme-Takagi M."/>
            <person name="Yagi M."/>
            <person name="Zeng S.J."/>
            <person name="Shen C.Y."/>
            <person name="Yeh C.M."/>
            <person name="Luo Y.B."/>
            <person name="Tsai W.C."/>
            <person name="Van de Peer Y."/>
            <person name="Liu Z.J."/>
        </authorList>
    </citation>
    <scope>NUCLEOTIDE SEQUENCE [LARGE SCALE GENOMIC DNA]</scope>
    <source>
        <tissue evidence="1">The whole plant</tissue>
    </source>
</reference>
<gene>
    <name evidence="1" type="ORF">MA16_Dca006692</name>
</gene>
<organism evidence="1 2">
    <name type="scientific">Dendrobium catenatum</name>
    <dbReference type="NCBI Taxonomy" id="906689"/>
    <lineage>
        <taxon>Eukaryota</taxon>
        <taxon>Viridiplantae</taxon>
        <taxon>Streptophyta</taxon>
        <taxon>Embryophyta</taxon>
        <taxon>Tracheophyta</taxon>
        <taxon>Spermatophyta</taxon>
        <taxon>Magnoliopsida</taxon>
        <taxon>Liliopsida</taxon>
        <taxon>Asparagales</taxon>
        <taxon>Orchidaceae</taxon>
        <taxon>Epidendroideae</taxon>
        <taxon>Malaxideae</taxon>
        <taxon>Dendrobiinae</taxon>
        <taxon>Dendrobium</taxon>
    </lineage>
</organism>
<reference evidence="1 2" key="1">
    <citation type="journal article" date="2016" name="Sci. Rep.">
        <title>The Dendrobium catenatum Lindl. genome sequence provides insights into polysaccharide synthase, floral development and adaptive evolution.</title>
        <authorList>
            <person name="Zhang G.Q."/>
            <person name="Xu Q."/>
            <person name="Bian C."/>
            <person name="Tsai W.C."/>
            <person name="Yeh C.M."/>
            <person name="Liu K.W."/>
            <person name="Yoshida K."/>
            <person name="Zhang L.S."/>
            <person name="Chang S.B."/>
            <person name="Chen F."/>
            <person name="Shi Y."/>
            <person name="Su Y.Y."/>
            <person name="Zhang Y.Q."/>
            <person name="Chen L.J."/>
            <person name="Yin Y."/>
            <person name="Lin M."/>
            <person name="Huang H."/>
            <person name="Deng H."/>
            <person name="Wang Z.W."/>
            <person name="Zhu S.L."/>
            <person name="Zhao X."/>
            <person name="Deng C."/>
            <person name="Niu S.C."/>
            <person name="Huang J."/>
            <person name="Wang M."/>
            <person name="Liu G.H."/>
            <person name="Yang H.J."/>
            <person name="Xiao X.J."/>
            <person name="Hsiao Y.Y."/>
            <person name="Wu W.L."/>
            <person name="Chen Y.Y."/>
            <person name="Mitsuda N."/>
            <person name="Ohme-Takagi M."/>
            <person name="Luo Y.B."/>
            <person name="Van de Peer Y."/>
            <person name="Liu Z.J."/>
        </authorList>
    </citation>
    <scope>NUCLEOTIDE SEQUENCE [LARGE SCALE GENOMIC DNA]</scope>
    <source>
        <tissue evidence="1">The whole plant</tissue>
    </source>
</reference>
<sequence length="54" mass="6069">MYMNKKSHYAPNICRKIISKKALMYSDLMQSLLGKEAASIFCSKKSAPTSVNKI</sequence>
<proteinExistence type="predicted"/>
<accession>A0A2I0W8V6</accession>
<name>A0A2I0W8V6_9ASPA</name>
<protein>
    <submittedName>
        <fullName evidence="1">Uncharacterized protein</fullName>
    </submittedName>
</protein>
<dbReference type="AlphaFoldDB" id="A0A2I0W8V6"/>
<dbReference type="Proteomes" id="UP000233837">
    <property type="component" value="Unassembled WGS sequence"/>
</dbReference>